<accession>A0A0A9GTP2</accession>
<protein>
    <submittedName>
        <fullName evidence="2">Uncharacterized protein</fullName>
    </submittedName>
</protein>
<keyword evidence="1" id="KW-0812">Transmembrane</keyword>
<proteinExistence type="predicted"/>
<dbReference type="AlphaFoldDB" id="A0A0A9GTP2"/>
<keyword evidence="1" id="KW-1133">Transmembrane helix</keyword>
<keyword evidence="1" id="KW-0472">Membrane</keyword>
<dbReference type="EMBL" id="GBRH01173968">
    <property type="protein sequence ID" value="JAE23928.1"/>
    <property type="molecule type" value="Transcribed_RNA"/>
</dbReference>
<reference evidence="2" key="2">
    <citation type="journal article" date="2015" name="Data Brief">
        <title>Shoot transcriptome of the giant reed, Arundo donax.</title>
        <authorList>
            <person name="Barrero R.A."/>
            <person name="Guerrero F.D."/>
            <person name="Moolhuijzen P."/>
            <person name="Goolsby J.A."/>
            <person name="Tidwell J."/>
            <person name="Bellgard S.E."/>
            <person name="Bellgard M.I."/>
        </authorList>
    </citation>
    <scope>NUCLEOTIDE SEQUENCE</scope>
    <source>
        <tissue evidence="2">Shoot tissue taken approximately 20 cm above the soil surface</tissue>
    </source>
</reference>
<sequence>MCVLPPLLTLHVTTPSYWTIVAFFHLTFGSLAVCLQSMQLSISTV</sequence>
<evidence type="ECO:0000256" key="1">
    <source>
        <dbReference type="SAM" id="Phobius"/>
    </source>
</evidence>
<feature type="transmembrane region" description="Helical" evidence="1">
    <location>
        <begin position="16"/>
        <end position="35"/>
    </location>
</feature>
<evidence type="ECO:0000313" key="2">
    <source>
        <dbReference type="EMBL" id="JAE23928.1"/>
    </source>
</evidence>
<organism evidence="2">
    <name type="scientific">Arundo donax</name>
    <name type="common">Giant reed</name>
    <name type="synonym">Donax arundinaceus</name>
    <dbReference type="NCBI Taxonomy" id="35708"/>
    <lineage>
        <taxon>Eukaryota</taxon>
        <taxon>Viridiplantae</taxon>
        <taxon>Streptophyta</taxon>
        <taxon>Embryophyta</taxon>
        <taxon>Tracheophyta</taxon>
        <taxon>Spermatophyta</taxon>
        <taxon>Magnoliopsida</taxon>
        <taxon>Liliopsida</taxon>
        <taxon>Poales</taxon>
        <taxon>Poaceae</taxon>
        <taxon>PACMAD clade</taxon>
        <taxon>Arundinoideae</taxon>
        <taxon>Arundineae</taxon>
        <taxon>Arundo</taxon>
    </lineage>
</organism>
<name>A0A0A9GTP2_ARUDO</name>
<reference evidence="2" key="1">
    <citation type="submission" date="2014-09" db="EMBL/GenBank/DDBJ databases">
        <authorList>
            <person name="Magalhaes I.L.F."/>
            <person name="Oliveira U."/>
            <person name="Santos F.R."/>
            <person name="Vidigal T.H.D.A."/>
            <person name="Brescovit A.D."/>
            <person name="Santos A.J."/>
        </authorList>
    </citation>
    <scope>NUCLEOTIDE SEQUENCE</scope>
    <source>
        <tissue evidence="2">Shoot tissue taken approximately 20 cm above the soil surface</tissue>
    </source>
</reference>